<dbReference type="Proteomes" id="UP000247498">
    <property type="component" value="Unassembled WGS sequence"/>
</dbReference>
<reference evidence="2 3" key="1">
    <citation type="journal article" date="2018" name="Sci. Rep.">
        <title>Raphidocelis subcapitata (=Pseudokirchneriella subcapitata) provides an insight into genome evolution and environmental adaptations in the Sphaeropleales.</title>
        <authorList>
            <person name="Suzuki S."/>
            <person name="Yamaguchi H."/>
            <person name="Nakajima N."/>
            <person name="Kawachi M."/>
        </authorList>
    </citation>
    <scope>NUCLEOTIDE SEQUENCE [LARGE SCALE GENOMIC DNA]</scope>
    <source>
        <strain evidence="2 3">NIES-35</strain>
    </source>
</reference>
<dbReference type="PANTHER" id="PTHR31065">
    <property type="entry name" value="PLATZ TRANSCRIPTION FACTOR FAMILY PROTEIN"/>
    <property type="match status" value="1"/>
</dbReference>
<sequence length="465" mass="46833">MYYATMAAPACAPKAPCAALEPTSSAVSSGTDLAASPTASSGHPSYAREWLYRLVMFPSYFTPCHGCCGGNRTPKREQLLTLFDTQSPCRVYCSHCPEQRTRGPWLLQVRRSAFKDVVKASDILRFGCDVAGVQQYTLNGSKVLYLNREAAPDRKGAPTAAAPATCSVDGRAMMDKNSQYCSLKCKMHGEDPEFGEWLDLQDPSVRAAAYAAAIAPPRPTVACKRAAPNGCPYSYGGGPAGSGAASPASSGGSGVGAGGGAGSSARSRKAPRNGATEAAGPGGAVAAKAPRPPIKIKVSPPRDAAPGGAAAGGRFAASAAHHSAFLAAATDGPVLGEWMADGPLAGLDGALSCTADWAAFASHADAAAVAAAEPDWPAAAAGDAAGEWWLPDDAEAEAAAAAPLACAGGAAALDEADADAALLLEWPAARGAPLGAGTSELLQYGSGASSPGSDAPIDGFFSWDC</sequence>
<dbReference type="InterPro" id="IPR006734">
    <property type="entry name" value="PLATZ"/>
</dbReference>
<proteinExistence type="predicted"/>
<keyword evidence="3" id="KW-1185">Reference proteome</keyword>
<gene>
    <name evidence="2" type="ORF">Rsub_09097</name>
</gene>
<dbReference type="EMBL" id="BDRX01000077">
    <property type="protein sequence ID" value="GBF96302.1"/>
    <property type="molecule type" value="Genomic_DNA"/>
</dbReference>
<dbReference type="Pfam" id="PF04640">
    <property type="entry name" value="PLATZ"/>
    <property type="match status" value="1"/>
</dbReference>
<protein>
    <submittedName>
        <fullName evidence="2">Uncharacterized protein</fullName>
    </submittedName>
</protein>
<feature type="region of interest" description="Disordered" evidence="1">
    <location>
        <begin position="242"/>
        <end position="311"/>
    </location>
</feature>
<accession>A0A2V0PBI8</accession>
<dbReference type="AlphaFoldDB" id="A0A2V0PBI8"/>
<evidence type="ECO:0000313" key="3">
    <source>
        <dbReference type="Proteomes" id="UP000247498"/>
    </source>
</evidence>
<dbReference type="OrthoDB" id="1908108at2759"/>
<evidence type="ECO:0000256" key="1">
    <source>
        <dbReference type="SAM" id="MobiDB-lite"/>
    </source>
</evidence>
<organism evidence="2 3">
    <name type="scientific">Raphidocelis subcapitata</name>
    <dbReference type="NCBI Taxonomy" id="307507"/>
    <lineage>
        <taxon>Eukaryota</taxon>
        <taxon>Viridiplantae</taxon>
        <taxon>Chlorophyta</taxon>
        <taxon>core chlorophytes</taxon>
        <taxon>Chlorophyceae</taxon>
        <taxon>CS clade</taxon>
        <taxon>Sphaeropleales</taxon>
        <taxon>Selenastraceae</taxon>
        <taxon>Raphidocelis</taxon>
    </lineage>
</organism>
<evidence type="ECO:0000313" key="2">
    <source>
        <dbReference type="EMBL" id="GBF96302.1"/>
    </source>
</evidence>
<dbReference type="InParanoid" id="A0A2V0PBI8"/>
<name>A0A2V0PBI8_9CHLO</name>
<dbReference type="PANTHER" id="PTHR31065:SF1">
    <property type="entry name" value="OS09G0116050 PROTEIN"/>
    <property type="match status" value="1"/>
</dbReference>
<feature type="compositionally biased region" description="Low complexity" evidence="1">
    <location>
        <begin position="274"/>
        <end position="289"/>
    </location>
</feature>
<comment type="caution">
    <text evidence="2">The sequence shown here is derived from an EMBL/GenBank/DDBJ whole genome shotgun (WGS) entry which is preliminary data.</text>
</comment>
<feature type="compositionally biased region" description="Gly residues" evidence="1">
    <location>
        <begin position="251"/>
        <end position="262"/>
    </location>
</feature>